<dbReference type="Gene3D" id="3.40.50.300">
    <property type="entry name" value="P-loop containing nucleotide triphosphate hydrolases"/>
    <property type="match status" value="1"/>
</dbReference>
<dbReference type="Proteomes" id="UP000050509">
    <property type="component" value="Unassembled WGS sequence"/>
</dbReference>
<dbReference type="PANTHER" id="PTHR47691:SF3">
    <property type="entry name" value="HTH-TYPE TRANSCRIPTIONAL REGULATOR RV0890C-RELATED"/>
    <property type="match status" value="1"/>
</dbReference>
<feature type="domain" description="Orc1-like AAA ATPase" evidence="1">
    <location>
        <begin position="19"/>
        <end position="77"/>
    </location>
</feature>
<proteinExistence type="predicted"/>
<dbReference type="AlphaFoldDB" id="A0A0N8PQS8"/>
<gene>
    <name evidence="2" type="ORF">SE17_40610</name>
</gene>
<organism evidence="2 3">
    <name type="scientific">Kouleothrix aurantiaca</name>
    <dbReference type="NCBI Taxonomy" id="186479"/>
    <lineage>
        <taxon>Bacteria</taxon>
        <taxon>Bacillati</taxon>
        <taxon>Chloroflexota</taxon>
        <taxon>Chloroflexia</taxon>
        <taxon>Chloroflexales</taxon>
        <taxon>Roseiflexineae</taxon>
        <taxon>Roseiflexaceae</taxon>
        <taxon>Kouleothrix</taxon>
    </lineage>
</organism>
<dbReference type="PANTHER" id="PTHR47691">
    <property type="entry name" value="REGULATOR-RELATED"/>
    <property type="match status" value="1"/>
</dbReference>
<evidence type="ECO:0000313" key="3">
    <source>
        <dbReference type="Proteomes" id="UP000050509"/>
    </source>
</evidence>
<accession>A0A0N8PQS8</accession>
<dbReference type="InterPro" id="IPR041664">
    <property type="entry name" value="AAA_16"/>
</dbReference>
<dbReference type="EMBL" id="LJCR01003067">
    <property type="protein sequence ID" value="KPV47965.1"/>
    <property type="molecule type" value="Genomic_DNA"/>
</dbReference>
<sequence length="114" mass="12359">MPADAGSLKSNLPAMLSSFVGREQELRELQQRLGQYRLVTLTGTGGTGKTRLALEAAAAEVEHFADGVWLAQFAGIASPDLLVQTISKVFALPETLDQQSIDHLVVFLQPKRLL</sequence>
<protein>
    <recommendedName>
        <fullName evidence="1">Orc1-like AAA ATPase domain-containing protein</fullName>
    </recommendedName>
</protein>
<keyword evidence="3" id="KW-1185">Reference proteome</keyword>
<name>A0A0N8PQS8_9CHLR</name>
<comment type="caution">
    <text evidence="2">The sequence shown here is derived from an EMBL/GenBank/DDBJ whole genome shotgun (WGS) entry which is preliminary data.</text>
</comment>
<feature type="non-terminal residue" evidence="2">
    <location>
        <position position="114"/>
    </location>
</feature>
<dbReference type="SUPFAM" id="SSF52540">
    <property type="entry name" value="P-loop containing nucleoside triphosphate hydrolases"/>
    <property type="match status" value="1"/>
</dbReference>
<evidence type="ECO:0000259" key="1">
    <source>
        <dbReference type="Pfam" id="PF13191"/>
    </source>
</evidence>
<dbReference type="Pfam" id="PF13191">
    <property type="entry name" value="AAA_16"/>
    <property type="match status" value="1"/>
</dbReference>
<dbReference type="InterPro" id="IPR027417">
    <property type="entry name" value="P-loop_NTPase"/>
</dbReference>
<evidence type="ECO:0000313" key="2">
    <source>
        <dbReference type="EMBL" id="KPV47965.1"/>
    </source>
</evidence>
<reference evidence="2 3" key="1">
    <citation type="submission" date="2015-09" db="EMBL/GenBank/DDBJ databases">
        <title>Draft genome sequence of Kouleothrix aurantiaca JCM 19913.</title>
        <authorList>
            <person name="Hemp J."/>
        </authorList>
    </citation>
    <scope>NUCLEOTIDE SEQUENCE [LARGE SCALE GENOMIC DNA]</scope>
    <source>
        <strain evidence="2 3">COM-B</strain>
    </source>
</reference>